<sequence>MFLKHKYTILIGVFVMGGLLLVNSQNNEEAEQNQRLEQEHHLNNSEKGVLNVYQESHGTELSGEQSGNVIQPAPLHLSSGKPESKVPLTDVLDRLRALEASLDDPDKRLIVKRSGNEIVELESNATSSYFNQPVAKYMYQEELLVSYTEISYSLGEKKAHTIYLVYDENKDVIDYKERWQ</sequence>
<reference evidence="2 3" key="1">
    <citation type="journal article" date="2012" name="J. Bacteriol.">
        <title>Genome sequence of the cycloprodigiosin-producing bacterial strain Pseudoalteromonas rubra ATCC 29570(T).</title>
        <authorList>
            <person name="Xie B.B."/>
            <person name="Shu Y.L."/>
            <person name="Qin Q.L."/>
            <person name="Rong J.C."/>
            <person name="Zhang X.Y."/>
            <person name="Chen X.L."/>
            <person name="Zhou B.C."/>
            <person name="Zhang Y.Z."/>
        </authorList>
    </citation>
    <scope>NUCLEOTIDE SEQUENCE [LARGE SCALE GENOMIC DNA]</scope>
    <source>
        <strain evidence="2 3">DSM 6842</strain>
    </source>
</reference>
<protein>
    <submittedName>
        <fullName evidence="2">Uncharacterized protein</fullName>
    </submittedName>
</protein>
<gene>
    <name evidence="2" type="ORF">PRUB_b0693</name>
</gene>
<evidence type="ECO:0000313" key="3">
    <source>
        <dbReference type="Proteomes" id="UP000016480"/>
    </source>
</evidence>
<dbReference type="AlphaFoldDB" id="A0A8T0C0G0"/>
<evidence type="ECO:0000313" key="2">
    <source>
        <dbReference type="EMBL" id="KAF7781465.1"/>
    </source>
</evidence>
<name>A0A8T0C0G0_9GAMM</name>
<organism evidence="2 3">
    <name type="scientific">Pseudoalteromonas rubra</name>
    <dbReference type="NCBI Taxonomy" id="43658"/>
    <lineage>
        <taxon>Bacteria</taxon>
        <taxon>Pseudomonadati</taxon>
        <taxon>Pseudomonadota</taxon>
        <taxon>Gammaproteobacteria</taxon>
        <taxon>Alteromonadales</taxon>
        <taxon>Pseudoalteromonadaceae</taxon>
        <taxon>Pseudoalteromonas</taxon>
    </lineage>
</organism>
<evidence type="ECO:0000256" key="1">
    <source>
        <dbReference type="SAM" id="MobiDB-lite"/>
    </source>
</evidence>
<accession>A0A8T0C0G0</accession>
<proteinExistence type="predicted"/>
<comment type="caution">
    <text evidence="2">The sequence shown here is derived from an EMBL/GenBank/DDBJ whole genome shotgun (WGS) entry which is preliminary data.</text>
</comment>
<feature type="region of interest" description="Disordered" evidence="1">
    <location>
        <begin position="60"/>
        <end position="82"/>
    </location>
</feature>
<dbReference type="EMBL" id="AHCD03000044">
    <property type="protein sequence ID" value="KAF7781465.1"/>
    <property type="molecule type" value="Genomic_DNA"/>
</dbReference>
<dbReference type="Proteomes" id="UP000016480">
    <property type="component" value="Unassembled WGS sequence"/>
</dbReference>